<protein>
    <submittedName>
        <fullName evidence="4">DNA repair protein rad51d</fullName>
    </submittedName>
</protein>
<dbReference type="PANTHER" id="PTHR46457">
    <property type="entry name" value="DNA REPAIR PROTEIN RAD51 HOMOLOG 4"/>
    <property type="match status" value="1"/>
</dbReference>
<gene>
    <name evidence="4" type="primary">RAD51D</name>
    <name evidence="4" type="ORF">FOL47_001513</name>
</gene>
<keyword evidence="5" id="KW-1185">Reference proteome</keyword>
<evidence type="ECO:0000259" key="3">
    <source>
        <dbReference type="Pfam" id="PF08423"/>
    </source>
</evidence>
<dbReference type="SUPFAM" id="SSF52540">
    <property type="entry name" value="P-loop containing nucleoside triphosphate hydrolases"/>
    <property type="match status" value="1"/>
</dbReference>
<organism evidence="4 5">
    <name type="scientific">Perkinsus chesapeaki</name>
    <name type="common">Clam parasite</name>
    <name type="synonym">Perkinsus andrewsi</name>
    <dbReference type="NCBI Taxonomy" id="330153"/>
    <lineage>
        <taxon>Eukaryota</taxon>
        <taxon>Sar</taxon>
        <taxon>Alveolata</taxon>
        <taxon>Perkinsozoa</taxon>
        <taxon>Perkinsea</taxon>
        <taxon>Perkinsida</taxon>
        <taxon>Perkinsidae</taxon>
        <taxon>Perkinsus</taxon>
    </lineage>
</organism>
<dbReference type="GO" id="GO:0005815">
    <property type="term" value="C:microtubule organizing center"/>
    <property type="evidence" value="ECO:0007669"/>
    <property type="project" value="TreeGrafter"/>
</dbReference>
<sequence length="207" mass="23038">MSIAARVLSSDNGNIFWYDTERTLHPQRFKWLCEKQSTQEYPIDAMLSRMKIKECDDLLDLVRGVEALKCVPPVEGPSVVIVDSIAAAARCTEDITLTKLGFHSDKADKELMVIAERQGLLNRLAAIFKEIAFHKGTAVIVSNHVTADCDSSKNDAFKPALGLTWSHAINYRVLISRISEDSSERCVSLVKSSHQPTPRSVLIKIDP</sequence>
<dbReference type="InterPro" id="IPR027417">
    <property type="entry name" value="P-loop_NTPase"/>
</dbReference>
<keyword evidence="2" id="KW-0539">Nucleus</keyword>
<dbReference type="Proteomes" id="UP000591131">
    <property type="component" value="Unassembled WGS sequence"/>
</dbReference>
<evidence type="ECO:0000256" key="2">
    <source>
        <dbReference type="ARBA" id="ARBA00023242"/>
    </source>
</evidence>
<proteinExistence type="predicted"/>
<evidence type="ECO:0000313" key="5">
    <source>
        <dbReference type="Proteomes" id="UP000591131"/>
    </source>
</evidence>
<dbReference type="GO" id="GO:0003697">
    <property type="term" value="F:single-stranded DNA binding"/>
    <property type="evidence" value="ECO:0007669"/>
    <property type="project" value="TreeGrafter"/>
</dbReference>
<name>A0A7J6KS65_PERCH</name>
<dbReference type="GO" id="GO:0042148">
    <property type="term" value="P:DNA strand invasion"/>
    <property type="evidence" value="ECO:0007669"/>
    <property type="project" value="TreeGrafter"/>
</dbReference>
<comment type="caution">
    <text evidence="4">The sequence shown here is derived from an EMBL/GenBank/DDBJ whole genome shotgun (WGS) entry which is preliminary data.</text>
</comment>
<dbReference type="Pfam" id="PF08423">
    <property type="entry name" value="Rad51"/>
    <property type="match status" value="1"/>
</dbReference>
<dbReference type="OrthoDB" id="440833at2759"/>
<dbReference type="GO" id="GO:0000400">
    <property type="term" value="F:four-way junction DNA binding"/>
    <property type="evidence" value="ECO:0007669"/>
    <property type="project" value="TreeGrafter"/>
</dbReference>
<dbReference type="GO" id="GO:0000724">
    <property type="term" value="P:double-strand break repair via homologous recombination"/>
    <property type="evidence" value="ECO:0007669"/>
    <property type="project" value="TreeGrafter"/>
</dbReference>
<feature type="domain" description="Rad51-like C-terminal" evidence="3">
    <location>
        <begin position="11"/>
        <end position="196"/>
    </location>
</feature>
<dbReference type="InterPro" id="IPR051988">
    <property type="entry name" value="HRR_RAD51_Paralog"/>
</dbReference>
<dbReference type="PANTHER" id="PTHR46457:SF1">
    <property type="entry name" value="DNA REPAIR PROTEIN RAD51 HOMOLOG 4"/>
    <property type="match status" value="1"/>
</dbReference>
<dbReference type="GO" id="GO:0008094">
    <property type="term" value="F:ATP-dependent activity, acting on DNA"/>
    <property type="evidence" value="ECO:0007669"/>
    <property type="project" value="TreeGrafter"/>
</dbReference>
<dbReference type="GO" id="GO:0007131">
    <property type="term" value="P:reciprocal meiotic recombination"/>
    <property type="evidence" value="ECO:0007669"/>
    <property type="project" value="TreeGrafter"/>
</dbReference>
<evidence type="ECO:0000313" key="4">
    <source>
        <dbReference type="EMBL" id="KAF4650018.1"/>
    </source>
</evidence>
<dbReference type="GO" id="GO:0033063">
    <property type="term" value="C:Rad51B-Rad51C-Rad51D-XRCC2 complex"/>
    <property type="evidence" value="ECO:0007669"/>
    <property type="project" value="TreeGrafter"/>
</dbReference>
<comment type="subcellular location">
    <subcellularLocation>
        <location evidence="1">Nucleus</location>
    </subcellularLocation>
</comment>
<dbReference type="GO" id="GO:0005657">
    <property type="term" value="C:replication fork"/>
    <property type="evidence" value="ECO:0007669"/>
    <property type="project" value="TreeGrafter"/>
</dbReference>
<reference evidence="4 5" key="1">
    <citation type="submission" date="2020-04" db="EMBL/GenBank/DDBJ databases">
        <title>Perkinsus chesapeaki whole genome sequence.</title>
        <authorList>
            <person name="Bogema D.R."/>
        </authorList>
    </citation>
    <scope>NUCLEOTIDE SEQUENCE [LARGE SCALE GENOMIC DNA]</scope>
    <source>
        <strain evidence="4">ATCC PRA-425</strain>
    </source>
</reference>
<dbReference type="InterPro" id="IPR013632">
    <property type="entry name" value="Rad51_C"/>
</dbReference>
<dbReference type="GO" id="GO:0000723">
    <property type="term" value="P:telomere maintenance"/>
    <property type="evidence" value="ECO:0007669"/>
    <property type="project" value="TreeGrafter"/>
</dbReference>
<dbReference type="Gene3D" id="3.40.50.300">
    <property type="entry name" value="P-loop containing nucleotide triphosphate hydrolases"/>
    <property type="match status" value="1"/>
</dbReference>
<accession>A0A7J6KS65</accession>
<dbReference type="EMBL" id="JAAPAO010001365">
    <property type="protein sequence ID" value="KAF4650018.1"/>
    <property type="molecule type" value="Genomic_DNA"/>
</dbReference>
<dbReference type="AlphaFoldDB" id="A0A7J6KS65"/>
<evidence type="ECO:0000256" key="1">
    <source>
        <dbReference type="ARBA" id="ARBA00004123"/>
    </source>
</evidence>